<keyword evidence="3" id="KW-1185">Reference proteome</keyword>
<feature type="transmembrane region" description="Helical" evidence="1">
    <location>
        <begin position="96"/>
        <end position="118"/>
    </location>
</feature>
<reference evidence="2 3" key="1">
    <citation type="submission" date="2024-03" db="EMBL/GenBank/DDBJ databases">
        <title>The Acrasis kona genome and developmental transcriptomes reveal deep origins of eukaryotic multicellular pathways.</title>
        <authorList>
            <person name="Sheikh S."/>
            <person name="Fu C.-J."/>
            <person name="Brown M.W."/>
            <person name="Baldauf S.L."/>
        </authorList>
    </citation>
    <scope>NUCLEOTIDE SEQUENCE [LARGE SCALE GENOMIC DNA]</scope>
    <source>
        <strain evidence="2 3">ATCC MYA-3509</strain>
    </source>
</reference>
<dbReference type="AlphaFoldDB" id="A0AAW2YL60"/>
<name>A0AAW2YL60_9EUKA</name>
<proteinExistence type="predicted"/>
<feature type="transmembrane region" description="Helical" evidence="1">
    <location>
        <begin position="65"/>
        <end position="84"/>
    </location>
</feature>
<gene>
    <name evidence="2" type="ORF">AKO1_005756</name>
</gene>
<sequence>MECKNTNVASLKIYLNKEEETRRPSDQTLLSKGINPTEFDSYIKKLRDLCIRSNKKRNPIEIQRVAIYTSFVVLTYAFFGFAKILDPTLIPERHDYLFPLSMVILAAILPWIVLGYITTREDNRMAWKSLATSNTEFVDYQLIVERKLGYKNIRTLFEEDFKGVYIQLFFDKQQVKML</sequence>
<protein>
    <submittedName>
        <fullName evidence="2">Uncharacterized protein</fullName>
    </submittedName>
</protein>
<evidence type="ECO:0000313" key="2">
    <source>
        <dbReference type="EMBL" id="KAL0477374.1"/>
    </source>
</evidence>
<keyword evidence="1" id="KW-0812">Transmembrane</keyword>
<dbReference type="EMBL" id="JAOPGA020000167">
    <property type="protein sequence ID" value="KAL0477374.1"/>
    <property type="molecule type" value="Genomic_DNA"/>
</dbReference>
<organism evidence="2 3">
    <name type="scientific">Acrasis kona</name>
    <dbReference type="NCBI Taxonomy" id="1008807"/>
    <lineage>
        <taxon>Eukaryota</taxon>
        <taxon>Discoba</taxon>
        <taxon>Heterolobosea</taxon>
        <taxon>Tetramitia</taxon>
        <taxon>Eutetramitia</taxon>
        <taxon>Acrasidae</taxon>
        <taxon>Acrasis</taxon>
    </lineage>
</organism>
<dbReference type="Proteomes" id="UP001431209">
    <property type="component" value="Unassembled WGS sequence"/>
</dbReference>
<comment type="caution">
    <text evidence="2">The sequence shown here is derived from an EMBL/GenBank/DDBJ whole genome shotgun (WGS) entry which is preliminary data.</text>
</comment>
<accession>A0AAW2YL60</accession>
<keyword evidence="1" id="KW-1133">Transmembrane helix</keyword>
<evidence type="ECO:0000313" key="3">
    <source>
        <dbReference type="Proteomes" id="UP001431209"/>
    </source>
</evidence>
<keyword evidence="1" id="KW-0472">Membrane</keyword>
<evidence type="ECO:0000256" key="1">
    <source>
        <dbReference type="SAM" id="Phobius"/>
    </source>
</evidence>